<dbReference type="PANTHER" id="PTHR34039:SF1">
    <property type="entry name" value="UPF0102 PROTEIN YRAN"/>
    <property type="match status" value="1"/>
</dbReference>
<organism evidence="3 4">
    <name type="scientific">candidate division WWE3 bacterium CSP1-7</name>
    <dbReference type="NCBI Taxonomy" id="1576480"/>
    <lineage>
        <taxon>Bacteria</taxon>
        <taxon>Katanobacteria</taxon>
    </lineage>
</organism>
<dbReference type="GO" id="GO:0003676">
    <property type="term" value="F:nucleic acid binding"/>
    <property type="evidence" value="ECO:0007669"/>
    <property type="project" value="InterPro"/>
</dbReference>
<dbReference type="STRING" id="1576480.XU08_C0002G0095"/>
<evidence type="ECO:0000313" key="4">
    <source>
        <dbReference type="Proteomes" id="UP000051297"/>
    </source>
</evidence>
<keyword evidence="3" id="KW-0378">Hydrolase</keyword>
<dbReference type="EMBL" id="LDXK01000002">
    <property type="protein sequence ID" value="KRT67540.1"/>
    <property type="molecule type" value="Genomic_DNA"/>
</dbReference>
<dbReference type="PANTHER" id="PTHR34039">
    <property type="entry name" value="UPF0102 PROTEIN YRAN"/>
    <property type="match status" value="1"/>
</dbReference>
<name>A0A0T5ZXK5_UNCKA</name>
<comment type="caution">
    <text evidence="3">The sequence shown here is derived from an EMBL/GenBank/DDBJ whole genome shotgun (WGS) entry which is preliminary data.</text>
</comment>
<evidence type="ECO:0000256" key="1">
    <source>
        <dbReference type="ARBA" id="ARBA00006738"/>
    </source>
</evidence>
<dbReference type="InterPro" id="IPR011335">
    <property type="entry name" value="Restrct_endonuc-II-like"/>
</dbReference>
<gene>
    <name evidence="3" type="ORF">XU08_C0002G0095</name>
</gene>
<dbReference type="Gene3D" id="3.40.1350.10">
    <property type="match status" value="1"/>
</dbReference>
<keyword evidence="3" id="KW-0255">Endonuclease</keyword>
<dbReference type="SUPFAM" id="SSF52980">
    <property type="entry name" value="Restriction endonuclease-like"/>
    <property type="match status" value="1"/>
</dbReference>
<dbReference type="NCBIfam" id="NF009150">
    <property type="entry name" value="PRK12497.1-3"/>
    <property type="match status" value="1"/>
</dbReference>
<dbReference type="AlphaFoldDB" id="A0A0T5ZXK5"/>
<evidence type="ECO:0000313" key="3">
    <source>
        <dbReference type="EMBL" id="KRT67540.1"/>
    </source>
</evidence>
<accession>A0A0T5ZXK5</accession>
<dbReference type="GO" id="GO:0004519">
    <property type="term" value="F:endonuclease activity"/>
    <property type="evidence" value="ECO:0007669"/>
    <property type="project" value="UniProtKB-KW"/>
</dbReference>
<dbReference type="HAMAP" id="MF_00048">
    <property type="entry name" value="UPF0102"/>
    <property type="match status" value="1"/>
</dbReference>
<comment type="similarity">
    <text evidence="1 2">Belongs to the UPF0102 family.</text>
</comment>
<dbReference type="PATRIC" id="fig|1576480.3.peg.359"/>
<keyword evidence="3" id="KW-0540">Nuclease</keyword>
<dbReference type="InterPro" id="IPR011856">
    <property type="entry name" value="tRNA_endonuc-like_dom_sf"/>
</dbReference>
<dbReference type="Proteomes" id="UP000051297">
    <property type="component" value="Unassembled WGS sequence"/>
</dbReference>
<sequence length="120" mass="13435">MDIGSYGENLARKFLEKKGFKLIEKNFKTPRWGEIDLVMRDGDTLVFVEVKTRSGSAAMLYGGPLGSINYHKMKSIQRAAQFFISSKNLNQEAARLDAVSIIVPDTGEPEIEHFPSISKL</sequence>
<dbReference type="NCBIfam" id="NF009154">
    <property type="entry name" value="PRK12497.3-3"/>
    <property type="match status" value="1"/>
</dbReference>
<dbReference type="CDD" id="cd20736">
    <property type="entry name" value="PoNe_Nuclease"/>
    <property type="match status" value="1"/>
</dbReference>
<dbReference type="Pfam" id="PF02021">
    <property type="entry name" value="UPF0102"/>
    <property type="match status" value="1"/>
</dbReference>
<dbReference type="NCBIfam" id="TIGR00252">
    <property type="entry name" value="YraN family protein"/>
    <property type="match status" value="1"/>
</dbReference>
<reference evidence="3 4" key="1">
    <citation type="submission" date="2015-05" db="EMBL/GenBank/DDBJ databases">
        <title>Critical biogeochemical functions in the subsurface are associated with bacteria from new phyla and little studied lineages.</title>
        <authorList>
            <person name="Hug L.A."/>
            <person name="Thomas B.C."/>
            <person name="Sharon I."/>
            <person name="Brown C.T."/>
            <person name="Sharma R."/>
            <person name="Hettich R.L."/>
            <person name="Wilkins M.J."/>
            <person name="Williams K.H."/>
            <person name="Singh A."/>
            <person name="Banfield J.F."/>
        </authorList>
    </citation>
    <scope>NUCLEOTIDE SEQUENCE [LARGE SCALE GENOMIC DNA]</scope>
    <source>
        <strain evidence="3">CSP1-7</strain>
    </source>
</reference>
<evidence type="ECO:0000256" key="2">
    <source>
        <dbReference type="HAMAP-Rule" id="MF_00048"/>
    </source>
</evidence>
<dbReference type="InterPro" id="IPR003509">
    <property type="entry name" value="UPF0102_YraN-like"/>
</dbReference>
<proteinExistence type="inferred from homology"/>
<protein>
    <recommendedName>
        <fullName evidence="2">UPF0102 protein XU08_C0002G0095</fullName>
    </recommendedName>
</protein>